<feature type="modified residue" description="4-aspartylphosphate" evidence="2">
    <location>
        <position position="58"/>
    </location>
</feature>
<gene>
    <name evidence="4" type="ORF">ABIE08_002968</name>
</gene>
<sequence>MAEGGPVILLIEDEPLVRSAVAEMLEDLGFVVELACSAAEASARLGGADHPYRVIIIDVGLPDRSGEDLAKDILAALADVPVVIASGGDPADLDPTLARDPRVSFLGKPYGMRAMIEVLSRLGIAVTPD</sequence>
<dbReference type="Pfam" id="PF00072">
    <property type="entry name" value="Response_reg"/>
    <property type="match status" value="1"/>
</dbReference>
<keyword evidence="1 2" id="KW-0597">Phosphoprotein</keyword>
<dbReference type="GO" id="GO:0003677">
    <property type="term" value="F:DNA binding"/>
    <property type="evidence" value="ECO:0007669"/>
    <property type="project" value="UniProtKB-KW"/>
</dbReference>
<dbReference type="PANTHER" id="PTHR44591:SF25">
    <property type="entry name" value="CHEMOTAXIS TWO-COMPONENT RESPONSE REGULATOR"/>
    <property type="match status" value="1"/>
</dbReference>
<evidence type="ECO:0000259" key="3">
    <source>
        <dbReference type="PROSITE" id="PS50110"/>
    </source>
</evidence>
<dbReference type="Gene3D" id="3.40.50.2300">
    <property type="match status" value="1"/>
</dbReference>
<dbReference type="InterPro" id="IPR050595">
    <property type="entry name" value="Bact_response_regulator"/>
</dbReference>
<accession>A0ABV2R191</accession>
<dbReference type="PANTHER" id="PTHR44591">
    <property type="entry name" value="STRESS RESPONSE REGULATOR PROTEIN 1"/>
    <property type="match status" value="1"/>
</dbReference>
<dbReference type="InterPro" id="IPR001789">
    <property type="entry name" value="Sig_transdc_resp-reg_receiver"/>
</dbReference>
<comment type="caution">
    <text evidence="4">The sequence shown here is derived from an EMBL/GenBank/DDBJ whole genome shotgun (WGS) entry which is preliminary data.</text>
</comment>
<dbReference type="Proteomes" id="UP001549321">
    <property type="component" value="Unassembled WGS sequence"/>
</dbReference>
<dbReference type="InterPro" id="IPR011006">
    <property type="entry name" value="CheY-like_superfamily"/>
</dbReference>
<evidence type="ECO:0000256" key="1">
    <source>
        <dbReference type="ARBA" id="ARBA00022553"/>
    </source>
</evidence>
<dbReference type="SUPFAM" id="SSF52172">
    <property type="entry name" value="CheY-like"/>
    <property type="match status" value="1"/>
</dbReference>
<proteinExistence type="predicted"/>
<dbReference type="CDD" id="cd00156">
    <property type="entry name" value="REC"/>
    <property type="match status" value="1"/>
</dbReference>
<protein>
    <submittedName>
        <fullName evidence="4">DNA-binding NtrC family response regulator</fullName>
    </submittedName>
</protein>
<dbReference type="EMBL" id="JBEPSM010000002">
    <property type="protein sequence ID" value="MET4635022.1"/>
    <property type="molecule type" value="Genomic_DNA"/>
</dbReference>
<keyword evidence="4" id="KW-0238">DNA-binding</keyword>
<dbReference type="PROSITE" id="PS50110">
    <property type="entry name" value="RESPONSE_REGULATORY"/>
    <property type="match status" value="1"/>
</dbReference>
<dbReference type="SMART" id="SM00448">
    <property type="entry name" value="REC"/>
    <property type="match status" value="1"/>
</dbReference>
<reference evidence="4 5" key="1">
    <citation type="submission" date="2024-06" db="EMBL/GenBank/DDBJ databases">
        <title>Sorghum-associated microbial communities from plants grown in Nebraska, USA.</title>
        <authorList>
            <person name="Schachtman D."/>
        </authorList>
    </citation>
    <scope>NUCLEOTIDE SEQUENCE [LARGE SCALE GENOMIC DNA]</scope>
    <source>
        <strain evidence="4 5">3207</strain>
    </source>
</reference>
<keyword evidence="5" id="KW-1185">Reference proteome</keyword>
<dbReference type="RefSeq" id="WP_354552195.1">
    <property type="nucleotide sequence ID" value="NZ_JBEPSM010000002.1"/>
</dbReference>
<evidence type="ECO:0000256" key="2">
    <source>
        <dbReference type="PROSITE-ProRule" id="PRU00169"/>
    </source>
</evidence>
<organism evidence="4 5">
    <name type="scientific">Kaistia defluvii</name>
    <dbReference type="NCBI Taxonomy" id="410841"/>
    <lineage>
        <taxon>Bacteria</taxon>
        <taxon>Pseudomonadati</taxon>
        <taxon>Pseudomonadota</taxon>
        <taxon>Alphaproteobacteria</taxon>
        <taxon>Hyphomicrobiales</taxon>
        <taxon>Kaistiaceae</taxon>
        <taxon>Kaistia</taxon>
    </lineage>
</organism>
<feature type="domain" description="Response regulatory" evidence="3">
    <location>
        <begin position="7"/>
        <end position="123"/>
    </location>
</feature>
<name>A0ABV2R191_9HYPH</name>
<evidence type="ECO:0000313" key="4">
    <source>
        <dbReference type="EMBL" id="MET4635022.1"/>
    </source>
</evidence>
<evidence type="ECO:0000313" key="5">
    <source>
        <dbReference type="Proteomes" id="UP001549321"/>
    </source>
</evidence>